<name>A0A427AHK6_ENSVE</name>
<evidence type="ECO:0000256" key="5">
    <source>
        <dbReference type="ARBA" id="ARBA00023163"/>
    </source>
</evidence>
<comment type="similarity">
    <text evidence="2">Belongs to the transcriptional coactivator PC4 family.</text>
</comment>
<evidence type="ECO:0000256" key="1">
    <source>
        <dbReference type="ARBA" id="ARBA00004123"/>
    </source>
</evidence>
<dbReference type="InterPro" id="IPR014876">
    <property type="entry name" value="DEK_C"/>
</dbReference>
<dbReference type="SUPFAM" id="SSF109715">
    <property type="entry name" value="DEK C-terminal domain"/>
    <property type="match status" value="1"/>
</dbReference>
<keyword evidence="5" id="KW-0804">Transcription</keyword>
<keyword evidence="3" id="KW-0805">Transcription regulation</keyword>
<dbReference type="Pfam" id="PF08766">
    <property type="entry name" value="DEK_C"/>
    <property type="match status" value="1"/>
</dbReference>
<comment type="caution">
    <text evidence="9">The sequence shown here is derived from an EMBL/GenBank/DDBJ whole genome shotgun (WGS) entry which is preliminary data.</text>
</comment>
<feature type="region of interest" description="Disordered" evidence="7">
    <location>
        <begin position="119"/>
        <end position="175"/>
    </location>
</feature>
<dbReference type="InterPro" id="IPR045125">
    <property type="entry name" value="Sub1/Tcp4-like"/>
</dbReference>
<dbReference type="Pfam" id="PF02229">
    <property type="entry name" value="PC4"/>
    <property type="match status" value="1"/>
</dbReference>
<dbReference type="InterPro" id="IPR003173">
    <property type="entry name" value="PC4_C"/>
</dbReference>
<dbReference type="PANTHER" id="PTHR13215">
    <property type="entry name" value="RNA POLYMERASE II TRANSCRIPTIONAL COACTIVATOR"/>
    <property type="match status" value="1"/>
</dbReference>
<evidence type="ECO:0000256" key="2">
    <source>
        <dbReference type="ARBA" id="ARBA00009001"/>
    </source>
</evidence>
<dbReference type="AlphaFoldDB" id="A0A427AHK6"/>
<dbReference type="GO" id="GO:0060261">
    <property type="term" value="P:positive regulation of transcription initiation by RNA polymerase II"/>
    <property type="evidence" value="ECO:0007669"/>
    <property type="project" value="InterPro"/>
</dbReference>
<gene>
    <name evidence="9" type="ORF">B296_00030990</name>
</gene>
<evidence type="ECO:0000259" key="8">
    <source>
        <dbReference type="PROSITE" id="PS51998"/>
    </source>
</evidence>
<dbReference type="EMBL" id="AMZH03002404">
    <property type="protein sequence ID" value="RRT75686.1"/>
    <property type="molecule type" value="Genomic_DNA"/>
</dbReference>
<dbReference type="GO" id="GO:0003677">
    <property type="term" value="F:DNA binding"/>
    <property type="evidence" value="ECO:0007669"/>
    <property type="project" value="UniProtKB-KW"/>
</dbReference>
<evidence type="ECO:0000256" key="6">
    <source>
        <dbReference type="ARBA" id="ARBA00023242"/>
    </source>
</evidence>
<accession>A0A427AHK6</accession>
<dbReference type="Proteomes" id="UP000287651">
    <property type="component" value="Unassembled WGS sequence"/>
</dbReference>
<protein>
    <recommendedName>
        <fullName evidence="8">DEK-C domain-containing protein</fullName>
    </recommendedName>
</protein>
<reference evidence="9 10" key="1">
    <citation type="journal article" date="2014" name="Agronomy (Basel)">
        <title>A Draft Genome Sequence for Ensete ventricosum, the Drought-Tolerant Tree Against Hunger.</title>
        <authorList>
            <person name="Harrison J."/>
            <person name="Moore K.A."/>
            <person name="Paszkiewicz K."/>
            <person name="Jones T."/>
            <person name="Grant M."/>
            <person name="Ambacheew D."/>
            <person name="Muzemil S."/>
            <person name="Studholme D.J."/>
        </authorList>
    </citation>
    <scope>NUCLEOTIDE SEQUENCE [LARGE SCALE GENOMIC DNA]</scope>
</reference>
<keyword evidence="6" id="KW-0539">Nucleus</keyword>
<feature type="compositionally biased region" description="Basic and acidic residues" evidence="7">
    <location>
        <begin position="124"/>
        <end position="137"/>
    </location>
</feature>
<dbReference type="SUPFAM" id="SSF54447">
    <property type="entry name" value="ssDNA-binding transcriptional regulator domain"/>
    <property type="match status" value="1"/>
</dbReference>
<evidence type="ECO:0000256" key="7">
    <source>
        <dbReference type="SAM" id="MobiDB-lite"/>
    </source>
</evidence>
<keyword evidence="4" id="KW-0238">DNA-binding</keyword>
<proteinExistence type="inferred from homology"/>
<evidence type="ECO:0000313" key="9">
    <source>
        <dbReference type="EMBL" id="RRT75686.1"/>
    </source>
</evidence>
<evidence type="ECO:0000256" key="3">
    <source>
        <dbReference type="ARBA" id="ARBA00023015"/>
    </source>
</evidence>
<sequence>MYKLLTHPYNRYPTYDEDPTVNDSPTRIDIAFRRSSPGFAVPFHCFRFSQRRERGSEAMDEETKRQIAETVLEILRDADMTSTTEFKVRSLAAEKLGIDLSHPDRKLFVRGVVESFLVSQNSNDGHDDDKSDPRQEQEEVAVEQPEGDREEEEEEEEDEDEGAKKRRRGPKEYDDDGDLIICRDFRGKTLLSIREYYMKDGKEMPSSKGDLCLLTSISSCFPADCLS</sequence>
<dbReference type="GO" id="GO:0005634">
    <property type="term" value="C:nucleus"/>
    <property type="evidence" value="ECO:0007669"/>
    <property type="project" value="UniProtKB-SubCell"/>
</dbReference>
<evidence type="ECO:0000256" key="4">
    <source>
        <dbReference type="ARBA" id="ARBA00023125"/>
    </source>
</evidence>
<comment type="subcellular location">
    <subcellularLocation>
        <location evidence="1">Nucleus</location>
    </subcellularLocation>
</comment>
<dbReference type="Gene3D" id="2.30.31.10">
    <property type="entry name" value="Transcriptional Coactivator Pc4, Chain A"/>
    <property type="match status" value="1"/>
</dbReference>
<feature type="compositionally biased region" description="Acidic residues" evidence="7">
    <location>
        <begin position="148"/>
        <end position="161"/>
    </location>
</feature>
<organism evidence="9 10">
    <name type="scientific">Ensete ventricosum</name>
    <name type="common">Abyssinian banana</name>
    <name type="synonym">Musa ensete</name>
    <dbReference type="NCBI Taxonomy" id="4639"/>
    <lineage>
        <taxon>Eukaryota</taxon>
        <taxon>Viridiplantae</taxon>
        <taxon>Streptophyta</taxon>
        <taxon>Embryophyta</taxon>
        <taxon>Tracheophyta</taxon>
        <taxon>Spermatophyta</taxon>
        <taxon>Magnoliopsida</taxon>
        <taxon>Liliopsida</taxon>
        <taxon>Zingiberales</taxon>
        <taxon>Musaceae</taxon>
        <taxon>Ensete</taxon>
    </lineage>
</organism>
<dbReference type="InterPro" id="IPR009044">
    <property type="entry name" value="ssDNA-bd_transcriptional_reg"/>
</dbReference>
<dbReference type="GO" id="GO:0003713">
    <property type="term" value="F:transcription coactivator activity"/>
    <property type="evidence" value="ECO:0007669"/>
    <property type="project" value="InterPro"/>
</dbReference>
<dbReference type="PROSITE" id="PS51998">
    <property type="entry name" value="DEK_C"/>
    <property type="match status" value="1"/>
</dbReference>
<evidence type="ECO:0000313" key="10">
    <source>
        <dbReference type="Proteomes" id="UP000287651"/>
    </source>
</evidence>
<feature type="domain" description="DEK-C" evidence="8">
    <location>
        <begin position="61"/>
        <end position="118"/>
    </location>
</feature>